<dbReference type="Gene3D" id="1.10.510.10">
    <property type="entry name" value="Transferase(Phosphotransferase) domain 1"/>
    <property type="match status" value="1"/>
</dbReference>
<dbReference type="InterPro" id="IPR008266">
    <property type="entry name" value="Tyr_kinase_AS"/>
</dbReference>
<dbReference type="Pfam" id="PF07714">
    <property type="entry name" value="PK_Tyr_Ser-Thr"/>
    <property type="match status" value="1"/>
</dbReference>
<dbReference type="PROSITE" id="PS50010">
    <property type="entry name" value="DH_2"/>
    <property type="match status" value="1"/>
</dbReference>
<accession>A0A8H6Z955</accession>
<dbReference type="InterPro" id="IPR011993">
    <property type="entry name" value="PH-like_dom_sf"/>
</dbReference>
<dbReference type="PANTHER" id="PTHR44329:SF298">
    <property type="entry name" value="MIXED LINEAGE KINASE DOMAIN-LIKE PROTEIN"/>
    <property type="match status" value="1"/>
</dbReference>
<evidence type="ECO:0000256" key="3">
    <source>
        <dbReference type="SAM" id="MobiDB-lite"/>
    </source>
</evidence>
<evidence type="ECO:0000313" key="6">
    <source>
        <dbReference type="EMBL" id="KAF7373232.1"/>
    </source>
</evidence>
<evidence type="ECO:0000256" key="2">
    <source>
        <dbReference type="ARBA" id="ARBA00022840"/>
    </source>
</evidence>
<dbReference type="InterPro" id="IPR011009">
    <property type="entry name" value="Kinase-like_dom_sf"/>
</dbReference>
<proteinExistence type="predicted"/>
<dbReference type="PROSITE" id="PS00109">
    <property type="entry name" value="PROTEIN_KINASE_TYR"/>
    <property type="match status" value="1"/>
</dbReference>
<dbReference type="Gene3D" id="2.30.29.30">
    <property type="entry name" value="Pleckstrin-homology domain (PH domain)/Phosphotyrosine-binding domain (PTB)"/>
    <property type="match status" value="1"/>
</dbReference>
<evidence type="ECO:0000259" key="4">
    <source>
        <dbReference type="PROSITE" id="PS50010"/>
    </source>
</evidence>
<gene>
    <name evidence="6" type="ORF">MSAN_00532000</name>
</gene>
<keyword evidence="6" id="KW-0418">Kinase</keyword>
<dbReference type="InterPro" id="IPR000219">
    <property type="entry name" value="DH_dom"/>
</dbReference>
<dbReference type="InterPro" id="IPR000719">
    <property type="entry name" value="Prot_kinase_dom"/>
</dbReference>
<comment type="caution">
    <text evidence="6">The sequence shown here is derived from an EMBL/GenBank/DDBJ whole genome shotgun (WGS) entry which is preliminary data.</text>
</comment>
<dbReference type="InterPro" id="IPR001245">
    <property type="entry name" value="Ser-Thr/Tyr_kinase_cat_dom"/>
</dbReference>
<dbReference type="InterPro" id="IPR051681">
    <property type="entry name" value="Ser/Thr_Kinases-Pseudokinases"/>
</dbReference>
<dbReference type="SUPFAM" id="SSF48065">
    <property type="entry name" value="DBL homology domain (DH-domain)"/>
    <property type="match status" value="1"/>
</dbReference>
<keyword evidence="6" id="KW-0808">Transferase</keyword>
<dbReference type="PROSITE" id="PS50011">
    <property type="entry name" value="PROTEIN_KINASE_DOM"/>
    <property type="match status" value="1"/>
</dbReference>
<reference evidence="6" key="1">
    <citation type="submission" date="2020-05" db="EMBL/GenBank/DDBJ databases">
        <title>Mycena genomes resolve the evolution of fungal bioluminescence.</title>
        <authorList>
            <person name="Tsai I.J."/>
        </authorList>
    </citation>
    <scope>NUCLEOTIDE SEQUENCE</scope>
    <source>
        <strain evidence="6">160909Yilan</strain>
    </source>
</reference>
<evidence type="ECO:0000259" key="5">
    <source>
        <dbReference type="PROSITE" id="PS50011"/>
    </source>
</evidence>
<dbReference type="EMBL" id="JACAZH010000003">
    <property type="protein sequence ID" value="KAF7373232.1"/>
    <property type="molecule type" value="Genomic_DNA"/>
</dbReference>
<dbReference type="InterPro" id="IPR035899">
    <property type="entry name" value="DBL_dom_sf"/>
</dbReference>
<feature type="domain" description="DH" evidence="4">
    <location>
        <begin position="225"/>
        <end position="401"/>
    </location>
</feature>
<evidence type="ECO:0000256" key="1">
    <source>
        <dbReference type="ARBA" id="ARBA00022741"/>
    </source>
</evidence>
<feature type="domain" description="Protein kinase" evidence="5">
    <location>
        <begin position="687"/>
        <end position="980"/>
    </location>
</feature>
<dbReference type="AlphaFoldDB" id="A0A8H6Z955"/>
<dbReference type="Gene3D" id="1.20.900.10">
    <property type="entry name" value="Dbl homology (DH) domain"/>
    <property type="match status" value="1"/>
</dbReference>
<dbReference type="PANTHER" id="PTHR44329">
    <property type="entry name" value="SERINE/THREONINE-PROTEIN KINASE TNNI3K-RELATED"/>
    <property type="match status" value="1"/>
</dbReference>
<dbReference type="OrthoDB" id="6718656at2759"/>
<dbReference type="GO" id="GO:0004674">
    <property type="term" value="F:protein serine/threonine kinase activity"/>
    <property type="evidence" value="ECO:0007669"/>
    <property type="project" value="TreeGrafter"/>
</dbReference>
<name>A0A8H6Z955_9AGAR</name>
<dbReference type="Pfam" id="PF15411">
    <property type="entry name" value="PH_10"/>
    <property type="match status" value="1"/>
</dbReference>
<dbReference type="GO" id="GO:0005085">
    <property type="term" value="F:guanyl-nucleotide exchange factor activity"/>
    <property type="evidence" value="ECO:0007669"/>
    <property type="project" value="InterPro"/>
</dbReference>
<evidence type="ECO:0000313" key="7">
    <source>
        <dbReference type="Proteomes" id="UP000623467"/>
    </source>
</evidence>
<keyword evidence="1" id="KW-0547">Nucleotide-binding</keyword>
<dbReference type="SUPFAM" id="SSF56112">
    <property type="entry name" value="Protein kinase-like (PK-like)"/>
    <property type="match status" value="1"/>
</dbReference>
<sequence>MQIVAEATELSLCRLPIIVSCRHLELIPTAFQLKLPGWSMISGRLPPAAFYLILYHCHHRLWAILDRHAPKAPSDNLRREARRILARLDHIIEFRPWLEYIKRTKHTTSPFILLWETFALGVSLGTLLNLLGSPSPRDLTIDPDKPDLGLGLPHREKYFTNFIQRVQLLELQQRLPFGEVLRVQDLFGGTSSGFAKVLKTVGRVLTALQDSYPGVFVLPNHAPTLRVEYIQELLDTEQAHTATLRMTGDSAELLSEGMRPLNPCLECLIVNRPLLRQYHDRVLKLLEDAAKTTLNEDWDRIFSFETEARKNAVGAYRSICANYLDLADLLQGYLNDSQPLLASHAQILLTHVSVLLTRTSSYSFLLEKILSLTSPAESSTYDALCNAVFHLQETSENLDEMGYLVRTMRAARIFKSRAFKWRADVDPSDLGPLLLDDLLSVDVSGKQTKHSVFLFEMMLLCCSDESKREVDDEPYPYPVRAWELGPALQRTTPLNLEYAIPTSRLKLLRLSDSTFELEWVDEANLPRTLEFYTTSTDQCDQWSFALEAFVPSVYIPEISPNSGRSSLESADDRGGILSEDEDAGGRRRSHARSWSLVARKGPRSESSSLLLQEGVASDQESLLSPNLLPRFFGPGSQEVSPLAINTSFPRGHLGTNEAVGGLSFDIPPTPPPESEPYVEADPTTLLDLTGQIRREGRPMEALRTSGKAFGIDSLIDGYAYIPFLVAIKVLRSRLDDPQMERKMNKRLARELGVWKRLDHKHVLKLLGTVSDFGPYDSMVCPWLEQGSVSKYMERRGDILSMTDRLQLLCEVADGLNYLHENLIVHGDLTGSNILIDDEGKAKLCDFGLSSIVVEFSSSLTSLTSCIGGAVRWADASLYILSTEDDEVQETPVLTPRSDIYSFGSVTLEILSGRMPYFYIKTDAQVVIEIHKGNKPRRPAQSFVTDAQWAFIQRCWAANPEERPDSAEVGRAIKALHHASLEFRRHTY</sequence>
<keyword evidence="7" id="KW-1185">Reference proteome</keyword>
<feature type="region of interest" description="Disordered" evidence="3">
    <location>
        <begin position="561"/>
        <end position="599"/>
    </location>
</feature>
<dbReference type="SUPFAM" id="SSF50729">
    <property type="entry name" value="PH domain-like"/>
    <property type="match status" value="1"/>
</dbReference>
<keyword evidence="2" id="KW-0067">ATP-binding</keyword>
<protein>
    <submittedName>
        <fullName evidence="6">Putative TKL/TKL-ccin protein kinase</fullName>
    </submittedName>
</protein>
<dbReference type="GO" id="GO:0005524">
    <property type="term" value="F:ATP binding"/>
    <property type="evidence" value="ECO:0007669"/>
    <property type="project" value="UniProtKB-KW"/>
</dbReference>
<dbReference type="Proteomes" id="UP000623467">
    <property type="component" value="Unassembled WGS sequence"/>
</dbReference>
<organism evidence="6 7">
    <name type="scientific">Mycena sanguinolenta</name>
    <dbReference type="NCBI Taxonomy" id="230812"/>
    <lineage>
        <taxon>Eukaryota</taxon>
        <taxon>Fungi</taxon>
        <taxon>Dikarya</taxon>
        <taxon>Basidiomycota</taxon>
        <taxon>Agaricomycotina</taxon>
        <taxon>Agaricomycetes</taxon>
        <taxon>Agaricomycetidae</taxon>
        <taxon>Agaricales</taxon>
        <taxon>Marasmiineae</taxon>
        <taxon>Mycenaceae</taxon>
        <taxon>Mycena</taxon>
    </lineage>
</organism>